<keyword evidence="6" id="KW-1133">Transmembrane helix</keyword>
<evidence type="ECO:0000256" key="7">
    <source>
        <dbReference type="ARBA" id="ARBA00023136"/>
    </source>
</evidence>
<dbReference type="OMA" id="LVWREFE"/>
<keyword evidence="7" id="KW-0472">Membrane</keyword>
<dbReference type="GO" id="GO:0016020">
    <property type="term" value="C:membrane"/>
    <property type="evidence" value="ECO:0007669"/>
    <property type="project" value="UniProtKB-SubCell"/>
</dbReference>
<evidence type="ECO:0000256" key="1">
    <source>
        <dbReference type="ARBA" id="ARBA00004606"/>
    </source>
</evidence>
<protein>
    <recommendedName>
        <fullName evidence="9">Fringe-like glycosyltransferase domain-containing protein</fullName>
    </recommendedName>
</protein>
<keyword evidence="4" id="KW-0812">Transmembrane</keyword>
<reference evidence="11" key="1">
    <citation type="submission" date="2015-02" db="EMBL/GenBank/DDBJ databases">
        <title>Genome sequencing for Strongylocentrotus purpuratus.</title>
        <authorList>
            <person name="Murali S."/>
            <person name="Liu Y."/>
            <person name="Vee V."/>
            <person name="English A."/>
            <person name="Wang M."/>
            <person name="Skinner E."/>
            <person name="Han Y."/>
            <person name="Muzny D.M."/>
            <person name="Worley K.C."/>
            <person name="Gibbs R.A."/>
        </authorList>
    </citation>
    <scope>NUCLEOTIDE SEQUENCE</scope>
</reference>
<evidence type="ECO:0000256" key="8">
    <source>
        <dbReference type="SAM" id="MobiDB-lite"/>
    </source>
</evidence>
<sequence>MVRFKVKKTLQYLFFATVVVLVWREFERLDGNHGVKPSHLEAEARGQPLVAGVNEGPNGPVRRSVGGRGGGIDDGGGGGGIRGGGGAWGREPLWQENKQVDAAIVRAKQRDVASEVESKPVLPANLILQKNSSTYKNSSEIAARVNQEKAAKPKTNEKEVKSEGHQVFSVTIEEPKVVQNPNPPLQIKNLSNLVARKPPSNFTIIVQNGDNHSKQQAHKQTELSDVFIGVKTTEKYHSSRLQLILDTWYSLAPEQVS</sequence>
<feature type="domain" description="Fringe-like glycosyltransferase" evidence="9">
    <location>
        <begin position="220"/>
        <end position="255"/>
    </location>
</feature>
<evidence type="ECO:0000259" key="9">
    <source>
        <dbReference type="Pfam" id="PF02434"/>
    </source>
</evidence>
<evidence type="ECO:0000313" key="10">
    <source>
        <dbReference type="EnsemblMetazoa" id="XP_030839865"/>
    </source>
</evidence>
<dbReference type="InterPro" id="IPR003378">
    <property type="entry name" value="Fringe-like_glycosylTrfase"/>
</dbReference>
<proteinExistence type="predicted"/>
<dbReference type="OrthoDB" id="8959630at2759"/>
<dbReference type="Proteomes" id="UP000007110">
    <property type="component" value="Unassembled WGS sequence"/>
</dbReference>
<evidence type="ECO:0000313" key="11">
    <source>
        <dbReference type="Proteomes" id="UP000007110"/>
    </source>
</evidence>
<dbReference type="InParanoid" id="A0A7M7NQ01"/>
<evidence type="ECO:0000256" key="6">
    <source>
        <dbReference type="ARBA" id="ARBA00022989"/>
    </source>
</evidence>
<comment type="subcellular location">
    <subcellularLocation>
        <location evidence="1">Membrane</location>
        <topology evidence="1">Single-pass type II membrane protein</topology>
    </subcellularLocation>
</comment>
<name>A0A7M7NQ01_STRPU</name>
<reference evidence="10" key="2">
    <citation type="submission" date="2021-01" db="UniProtKB">
        <authorList>
            <consortium name="EnsemblMetazoa"/>
        </authorList>
    </citation>
    <scope>IDENTIFICATION</scope>
</reference>
<feature type="compositionally biased region" description="Gly residues" evidence="8">
    <location>
        <begin position="66"/>
        <end position="88"/>
    </location>
</feature>
<keyword evidence="5" id="KW-0735">Signal-anchor</keyword>
<feature type="region of interest" description="Disordered" evidence="8">
    <location>
        <begin position="50"/>
        <end position="91"/>
    </location>
</feature>
<dbReference type="AlphaFoldDB" id="A0A7M7NQ01"/>
<evidence type="ECO:0000256" key="4">
    <source>
        <dbReference type="ARBA" id="ARBA00022692"/>
    </source>
</evidence>
<dbReference type="Gene3D" id="3.90.550.50">
    <property type="match status" value="1"/>
</dbReference>
<dbReference type="EnsemblMetazoa" id="XM_030984005">
    <property type="protein sequence ID" value="XP_030839865"/>
    <property type="gene ID" value="LOC115923437"/>
</dbReference>
<accession>A0A7M7NQ01</accession>
<dbReference type="KEGG" id="spu:115923437"/>
<evidence type="ECO:0000256" key="5">
    <source>
        <dbReference type="ARBA" id="ARBA00022968"/>
    </source>
</evidence>
<dbReference type="GeneID" id="115923437"/>
<dbReference type="RefSeq" id="XP_030839865.1">
    <property type="nucleotide sequence ID" value="XM_030984005.1"/>
</dbReference>
<organism evidence="10 11">
    <name type="scientific">Strongylocentrotus purpuratus</name>
    <name type="common">Purple sea urchin</name>
    <dbReference type="NCBI Taxonomy" id="7668"/>
    <lineage>
        <taxon>Eukaryota</taxon>
        <taxon>Metazoa</taxon>
        <taxon>Echinodermata</taxon>
        <taxon>Eleutherozoa</taxon>
        <taxon>Echinozoa</taxon>
        <taxon>Echinoidea</taxon>
        <taxon>Euechinoidea</taxon>
        <taxon>Echinacea</taxon>
        <taxon>Camarodonta</taxon>
        <taxon>Echinidea</taxon>
        <taxon>Strongylocentrotidae</taxon>
        <taxon>Strongylocentrotus</taxon>
    </lineage>
</organism>
<evidence type="ECO:0000256" key="3">
    <source>
        <dbReference type="ARBA" id="ARBA00022679"/>
    </source>
</evidence>
<dbReference type="Pfam" id="PF02434">
    <property type="entry name" value="Fringe"/>
    <property type="match status" value="1"/>
</dbReference>
<keyword evidence="3" id="KW-0808">Transferase</keyword>
<evidence type="ECO:0000256" key="2">
    <source>
        <dbReference type="ARBA" id="ARBA00022676"/>
    </source>
</evidence>
<keyword evidence="11" id="KW-1185">Reference proteome</keyword>
<dbReference type="GO" id="GO:0016757">
    <property type="term" value="F:glycosyltransferase activity"/>
    <property type="evidence" value="ECO:0007669"/>
    <property type="project" value="UniProtKB-KW"/>
</dbReference>
<keyword evidence="2" id="KW-0328">Glycosyltransferase</keyword>